<evidence type="ECO:0000313" key="4">
    <source>
        <dbReference type="Proteomes" id="UP000264217"/>
    </source>
</evidence>
<evidence type="ECO:0000259" key="2">
    <source>
        <dbReference type="Pfam" id="PF13648"/>
    </source>
</evidence>
<evidence type="ECO:0000256" key="1">
    <source>
        <dbReference type="SAM" id="SignalP"/>
    </source>
</evidence>
<dbReference type="Pfam" id="PF13648">
    <property type="entry name" value="Lipocalin_4"/>
    <property type="match status" value="1"/>
</dbReference>
<dbReference type="InterPro" id="IPR024311">
    <property type="entry name" value="Lipocalin-like"/>
</dbReference>
<accession>A0A372NQA3</accession>
<name>A0A372NQA3_9SPHI</name>
<proteinExistence type="predicted"/>
<gene>
    <name evidence="3" type="ORF">D0C36_21825</name>
</gene>
<evidence type="ECO:0000313" key="3">
    <source>
        <dbReference type="EMBL" id="RFZ90433.1"/>
    </source>
</evidence>
<feature type="chain" id="PRO_5016671289" description="Lipocalin-like domain-containing protein" evidence="1">
    <location>
        <begin position="21"/>
        <end position="154"/>
    </location>
</feature>
<feature type="domain" description="Lipocalin-like" evidence="2">
    <location>
        <begin position="30"/>
        <end position="136"/>
    </location>
</feature>
<dbReference type="PROSITE" id="PS51257">
    <property type="entry name" value="PROKAR_LIPOPROTEIN"/>
    <property type="match status" value="1"/>
</dbReference>
<dbReference type="AlphaFoldDB" id="A0A372NQA3"/>
<sequence length="154" mass="17466">MKKTLPLSLLLFTLAFSACKKDNSIKHNDLVGQYSLTAYTGYGESDNLLLEVNSNSKPCMRNLKFTLREDNTATSSYLSNDVCNLSDPSASVKWSLSPRETQYFIWSFSNNQIQIQETGASSTHTYSITRKNGKIELTEDYQGPFKYKQTFTKD</sequence>
<comment type="caution">
    <text evidence="3">The sequence shown here is derived from an EMBL/GenBank/DDBJ whole genome shotgun (WGS) entry which is preliminary data.</text>
</comment>
<protein>
    <recommendedName>
        <fullName evidence="2">Lipocalin-like domain-containing protein</fullName>
    </recommendedName>
</protein>
<organism evidence="3 4">
    <name type="scientific">Mucilaginibacter conchicola</name>
    <dbReference type="NCBI Taxonomy" id="2303333"/>
    <lineage>
        <taxon>Bacteria</taxon>
        <taxon>Pseudomonadati</taxon>
        <taxon>Bacteroidota</taxon>
        <taxon>Sphingobacteriia</taxon>
        <taxon>Sphingobacteriales</taxon>
        <taxon>Sphingobacteriaceae</taxon>
        <taxon>Mucilaginibacter</taxon>
    </lineage>
</organism>
<reference evidence="3 4" key="1">
    <citation type="submission" date="2018-08" db="EMBL/GenBank/DDBJ databases">
        <title>Mucilaginibacter sp. MYSH2.</title>
        <authorList>
            <person name="Seo T."/>
        </authorList>
    </citation>
    <scope>NUCLEOTIDE SEQUENCE [LARGE SCALE GENOMIC DNA]</scope>
    <source>
        <strain evidence="3 4">MYSH2</strain>
    </source>
</reference>
<keyword evidence="1" id="KW-0732">Signal</keyword>
<dbReference type="Proteomes" id="UP000264217">
    <property type="component" value="Unassembled WGS sequence"/>
</dbReference>
<dbReference type="RefSeq" id="WP_117393845.1">
    <property type="nucleotide sequence ID" value="NZ_QWDC01000004.1"/>
</dbReference>
<dbReference type="EMBL" id="QWDC01000004">
    <property type="protein sequence ID" value="RFZ90433.1"/>
    <property type="molecule type" value="Genomic_DNA"/>
</dbReference>
<feature type="signal peptide" evidence="1">
    <location>
        <begin position="1"/>
        <end position="20"/>
    </location>
</feature>
<keyword evidence="4" id="KW-1185">Reference proteome</keyword>